<accession>A0ABN9R9Y5</accession>
<dbReference type="Proteomes" id="UP001189429">
    <property type="component" value="Unassembled WGS sequence"/>
</dbReference>
<organism evidence="3 4">
    <name type="scientific">Prorocentrum cordatum</name>
    <dbReference type="NCBI Taxonomy" id="2364126"/>
    <lineage>
        <taxon>Eukaryota</taxon>
        <taxon>Sar</taxon>
        <taxon>Alveolata</taxon>
        <taxon>Dinophyceae</taxon>
        <taxon>Prorocentrales</taxon>
        <taxon>Prorocentraceae</taxon>
        <taxon>Prorocentrum</taxon>
    </lineage>
</organism>
<reference evidence="3" key="1">
    <citation type="submission" date="2023-10" db="EMBL/GenBank/DDBJ databases">
        <authorList>
            <person name="Chen Y."/>
            <person name="Shah S."/>
            <person name="Dougan E. K."/>
            <person name="Thang M."/>
            <person name="Chan C."/>
        </authorList>
    </citation>
    <scope>NUCLEOTIDE SEQUENCE [LARGE SCALE GENOMIC DNA]</scope>
</reference>
<evidence type="ECO:0000256" key="2">
    <source>
        <dbReference type="SAM" id="SignalP"/>
    </source>
</evidence>
<name>A0ABN9R9Y5_9DINO</name>
<comment type="caution">
    <text evidence="3">The sequence shown here is derived from an EMBL/GenBank/DDBJ whole genome shotgun (WGS) entry which is preliminary data.</text>
</comment>
<feature type="chain" id="PRO_5047280632" evidence="2">
    <location>
        <begin position="25"/>
        <end position="812"/>
    </location>
</feature>
<evidence type="ECO:0000256" key="1">
    <source>
        <dbReference type="SAM" id="MobiDB-lite"/>
    </source>
</evidence>
<feature type="signal peptide" evidence="2">
    <location>
        <begin position="1"/>
        <end position="24"/>
    </location>
</feature>
<sequence>MPSVARLCLIVLAVDGLAQPLAQAAMDGPTMMMHFREMLRSGIKEPMANDFADVKTSIDNVHRDVERHEGRLNNMEQEIKDLREGRWAAPSSTAASSVGHPLPFSGVESTAAQPSVSGPKRAHDKICVIIGGWDRGAPRDTILNEARAFTDAIPDKAEDGVFAPLKRASFLKVRFTSSGRMWAWVRSMKGKQIIMPQPHHLGRRFWFSVEKSSEEIRLSMIISRAKKELTDNLGAQAADLELDYIRGIIWWKQHRLGEMARTTGLMSFKEHVAADISAHTGVHFSLVEPQESEEQMCFKLISWNAQGVAKHSAEYVAATPREQHDYDVGDLYLVTPRAEGQKQMGLLVRSRARRSLTQCADSMEALSDLIMMAPPGAHPIAGAGAQTASPPPQADEERWIGDFPVGQRTRRAEIPTRLLMQHDLAATKTFTAAASGPTCHYDFKHPPAQIDYVLTPARDIWKVSATLEEITDSAQSDHSAIKLEFTLGTMRRYIWNGGRAPMKGWTCLDNRSHRWSHSACCADRNPAPITSMADAAYLAAAARGRGPPARKVPKLPEGRELTQTLRVLGVRRRITRDRVQRAIYSKDIIRIRRMVWTANRALQHCLHEDDPLRIKELLELEHGNTFRASDGEEPVGASTYPTHCTTEDALDTPPFSPEMLREAPCDMKATKAPGVDGVVAEVLQDLDSGFLASLAAVFENPRGWHAPPSGLTWGTTALDHEFGDYQMRVEDGALTRTPREEGRPCLGSVCTVDGRSWKDTQHRVARAWRAFYALKMFLPGPAGLWQQATKLFERAIKPVVLYGSESRCPAVK</sequence>
<keyword evidence="2" id="KW-0732">Signal</keyword>
<feature type="non-terminal residue" evidence="3">
    <location>
        <position position="812"/>
    </location>
</feature>
<feature type="region of interest" description="Disordered" evidence="1">
    <location>
        <begin position="628"/>
        <end position="655"/>
    </location>
</feature>
<feature type="region of interest" description="Disordered" evidence="1">
    <location>
        <begin position="84"/>
        <end position="119"/>
    </location>
</feature>
<feature type="compositionally biased region" description="Polar residues" evidence="1">
    <location>
        <begin position="107"/>
        <end position="116"/>
    </location>
</feature>
<proteinExistence type="predicted"/>
<dbReference type="EMBL" id="CAUYUJ010005985">
    <property type="protein sequence ID" value="CAK0815721.1"/>
    <property type="molecule type" value="Genomic_DNA"/>
</dbReference>
<evidence type="ECO:0000313" key="4">
    <source>
        <dbReference type="Proteomes" id="UP001189429"/>
    </source>
</evidence>
<protein>
    <submittedName>
        <fullName evidence="3">Uncharacterized protein</fullName>
    </submittedName>
</protein>
<evidence type="ECO:0000313" key="3">
    <source>
        <dbReference type="EMBL" id="CAK0815721.1"/>
    </source>
</evidence>
<gene>
    <name evidence="3" type="ORF">PCOR1329_LOCUS18909</name>
</gene>
<keyword evidence="4" id="KW-1185">Reference proteome</keyword>